<feature type="domain" description="Nanos-type" evidence="2">
    <location>
        <begin position="12"/>
        <end position="58"/>
    </location>
</feature>
<sequence length="72" mass="7649">MSSKPPPLFPTACGYCRNLGLICDNHTTANCPVKSSLPPCPICGISGAFNHTASQSLSKQTSCKITIQKILR</sequence>
<keyword evidence="1" id="KW-0863">Zinc-finger</keyword>
<protein>
    <submittedName>
        <fullName evidence="4">Nanos-type domain-containing protein</fullName>
    </submittedName>
</protein>
<evidence type="ECO:0000256" key="1">
    <source>
        <dbReference type="PROSITE-ProRule" id="PRU00855"/>
    </source>
</evidence>
<keyword evidence="1" id="KW-0479">Metal-binding</keyword>
<dbReference type="GO" id="GO:0006417">
    <property type="term" value="P:regulation of translation"/>
    <property type="evidence" value="ECO:0007669"/>
    <property type="project" value="UniProtKB-UniRule"/>
</dbReference>
<evidence type="ECO:0000259" key="2">
    <source>
        <dbReference type="PROSITE" id="PS51522"/>
    </source>
</evidence>
<dbReference type="WBParaSite" id="MhA1_Contig700.frz3.gene19">
    <property type="protein sequence ID" value="MhA1_Contig700.frz3.gene19"/>
    <property type="gene ID" value="MhA1_Contig700.frz3.gene19"/>
</dbReference>
<keyword evidence="3" id="KW-1185">Reference proteome</keyword>
<dbReference type="GO" id="GO:0003723">
    <property type="term" value="F:RNA binding"/>
    <property type="evidence" value="ECO:0007669"/>
    <property type="project" value="UniProtKB-UniRule"/>
</dbReference>
<dbReference type="PROSITE" id="PS51522">
    <property type="entry name" value="ZF_NANOS"/>
    <property type="match status" value="1"/>
</dbReference>
<dbReference type="Proteomes" id="UP000095281">
    <property type="component" value="Unplaced"/>
</dbReference>
<organism evidence="3 4">
    <name type="scientific">Meloidogyne hapla</name>
    <name type="common">Root-knot nematode worm</name>
    <dbReference type="NCBI Taxonomy" id="6305"/>
    <lineage>
        <taxon>Eukaryota</taxon>
        <taxon>Metazoa</taxon>
        <taxon>Ecdysozoa</taxon>
        <taxon>Nematoda</taxon>
        <taxon>Chromadorea</taxon>
        <taxon>Rhabditida</taxon>
        <taxon>Tylenchina</taxon>
        <taxon>Tylenchomorpha</taxon>
        <taxon>Tylenchoidea</taxon>
        <taxon>Meloidogynidae</taxon>
        <taxon>Meloidogyninae</taxon>
        <taxon>Meloidogyne</taxon>
    </lineage>
</organism>
<proteinExistence type="inferred from homology"/>
<accession>A0A1I8BWA3</accession>
<keyword evidence="1" id="KW-0694">RNA-binding</keyword>
<keyword evidence="1" id="KW-0810">Translation regulation</keyword>
<evidence type="ECO:0000313" key="4">
    <source>
        <dbReference type="WBParaSite" id="MhA1_Contig700.frz3.gene19"/>
    </source>
</evidence>
<dbReference type="AlphaFoldDB" id="A0A1I8BWA3"/>
<keyword evidence="1" id="KW-0862">Zinc</keyword>
<evidence type="ECO:0000313" key="3">
    <source>
        <dbReference type="Proteomes" id="UP000095281"/>
    </source>
</evidence>
<reference evidence="4" key="1">
    <citation type="submission" date="2016-11" db="UniProtKB">
        <authorList>
            <consortium name="WormBaseParasite"/>
        </authorList>
    </citation>
    <scope>IDENTIFICATION</scope>
</reference>
<comment type="similarity">
    <text evidence="1">Belongs to the nanos family.</text>
</comment>
<name>A0A1I8BWA3_MELHA</name>
<dbReference type="InterPro" id="IPR024161">
    <property type="entry name" value="Znf_nanos-typ"/>
</dbReference>
<dbReference type="GO" id="GO:0008270">
    <property type="term" value="F:zinc ion binding"/>
    <property type="evidence" value="ECO:0007669"/>
    <property type="project" value="UniProtKB-KW"/>
</dbReference>